<proteinExistence type="predicted"/>
<dbReference type="EMBL" id="ACPB03022220">
    <property type="status" value="NOT_ANNOTATED_CDS"/>
    <property type="molecule type" value="Genomic_DNA"/>
</dbReference>
<evidence type="ECO:0000313" key="3">
    <source>
        <dbReference type="EnsemblMetazoa" id="RPRC012571-PA"/>
    </source>
</evidence>
<dbReference type="InterPro" id="IPR002219">
    <property type="entry name" value="PKC_DAG/PE"/>
</dbReference>
<reference evidence="3" key="1">
    <citation type="submission" date="2015-05" db="UniProtKB">
        <authorList>
            <consortium name="EnsemblMetazoa"/>
        </authorList>
    </citation>
    <scope>IDENTIFICATION</scope>
</reference>
<accession>T1I8E9</accession>
<protein>
    <submittedName>
        <fullName evidence="3">Phorbol-ester/DAG-type domain-containing protein</fullName>
    </submittedName>
</protein>
<name>T1I8E9_RHOPR</name>
<keyword evidence="2" id="KW-0472">Membrane</keyword>
<feature type="compositionally biased region" description="Basic and acidic residues" evidence="1">
    <location>
        <begin position="152"/>
        <end position="161"/>
    </location>
</feature>
<evidence type="ECO:0000256" key="1">
    <source>
        <dbReference type="SAM" id="MobiDB-lite"/>
    </source>
</evidence>
<evidence type="ECO:0000256" key="2">
    <source>
        <dbReference type="SAM" id="Phobius"/>
    </source>
</evidence>
<evidence type="ECO:0000313" key="4">
    <source>
        <dbReference type="Proteomes" id="UP000015103"/>
    </source>
</evidence>
<dbReference type="Proteomes" id="UP000015103">
    <property type="component" value="Unassembled WGS sequence"/>
</dbReference>
<dbReference type="HOGENOM" id="CLU_657764_0_0_1"/>
<dbReference type="InParanoid" id="T1I8E9"/>
<dbReference type="PROSITE" id="PS50081">
    <property type="entry name" value="ZF_DAG_PE_2"/>
    <property type="match status" value="1"/>
</dbReference>
<dbReference type="SUPFAM" id="SSF57903">
    <property type="entry name" value="FYVE/PHD zinc finger"/>
    <property type="match status" value="1"/>
</dbReference>
<keyword evidence="2" id="KW-1133">Transmembrane helix</keyword>
<feature type="compositionally biased region" description="Polar residues" evidence="1">
    <location>
        <begin position="122"/>
        <end position="145"/>
    </location>
</feature>
<dbReference type="AlphaFoldDB" id="T1I8E9"/>
<dbReference type="EnsemblMetazoa" id="RPRC012571-RA">
    <property type="protein sequence ID" value="RPRC012571-PA"/>
    <property type="gene ID" value="RPRC012571"/>
</dbReference>
<dbReference type="VEuPathDB" id="VectorBase:RPRC012571"/>
<feature type="region of interest" description="Disordered" evidence="1">
    <location>
        <begin position="101"/>
        <end position="161"/>
    </location>
</feature>
<feature type="transmembrane region" description="Helical" evidence="2">
    <location>
        <begin position="235"/>
        <end position="257"/>
    </location>
</feature>
<organism evidence="3 4">
    <name type="scientific">Rhodnius prolixus</name>
    <name type="common">Triatomid bug</name>
    <dbReference type="NCBI Taxonomy" id="13249"/>
    <lineage>
        <taxon>Eukaryota</taxon>
        <taxon>Metazoa</taxon>
        <taxon>Ecdysozoa</taxon>
        <taxon>Arthropoda</taxon>
        <taxon>Hexapoda</taxon>
        <taxon>Insecta</taxon>
        <taxon>Pterygota</taxon>
        <taxon>Neoptera</taxon>
        <taxon>Paraneoptera</taxon>
        <taxon>Hemiptera</taxon>
        <taxon>Heteroptera</taxon>
        <taxon>Panheteroptera</taxon>
        <taxon>Cimicomorpha</taxon>
        <taxon>Reduviidae</taxon>
        <taxon>Triatominae</taxon>
        <taxon>Rhodnius</taxon>
    </lineage>
</organism>
<dbReference type="InterPro" id="IPR011011">
    <property type="entry name" value="Znf_FYVE_PHD"/>
</dbReference>
<keyword evidence="4" id="KW-1185">Reference proteome</keyword>
<keyword evidence="2" id="KW-0812">Transmembrane</keyword>
<sequence>MDIIYTDFRNAFGEAELLTQLRKEPCFTELKQRLLNSPTFLPKGVPYPYPSKLVPMLRYNGANVGNNIEKEKKIGFIKYNRKEAIIQIPKGIQQSLLKIKGGKTPNKKDLEGQQIIDDENSQTKSDLFATSPSSTTNGDNKVIKTSPSRSSSHSDESEVNDLERSIMSRKIKLVKKYDTRFLRKKKYSALLPTGIKKSTLKTDVENKDKVDGDSSGSEANEVKPLRPEDLGQELFLSYFVSAIDCFVTVCLFSGLVSKAKGDVLKRKRCERKRRSVAGQSSLYSDYYQPSKRSYAKKAPSSTPTSPTNQVIVETAAVELDDEDEKPKYCTVCSETGVMESCQSCSGTYHEKCKPNISNGCPNCSLQATDINSIVGANFFGSPSSYEIIKRYSVTGIDASETNLEDKGQKPTESKEIMV</sequence>